<comment type="similarity">
    <text evidence="1">Belongs to the TPP enzyme family.</text>
</comment>
<dbReference type="GO" id="GO:0003984">
    <property type="term" value="F:acetolactate synthase activity"/>
    <property type="evidence" value="ECO:0007669"/>
    <property type="project" value="TreeGrafter"/>
</dbReference>
<evidence type="ECO:0000313" key="6">
    <source>
        <dbReference type="Proteomes" id="UP000834106"/>
    </source>
</evidence>
<protein>
    <recommendedName>
        <fullName evidence="7">Thiamine pyrophosphate enzyme TPP-binding domain-containing protein</fullName>
    </recommendedName>
</protein>
<dbReference type="Proteomes" id="UP000834106">
    <property type="component" value="Chromosome 1"/>
</dbReference>
<dbReference type="GO" id="GO:0005948">
    <property type="term" value="C:acetolactate synthase complex"/>
    <property type="evidence" value="ECO:0007669"/>
    <property type="project" value="TreeGrafter"/>
</dbReference>
<accession>A0AAD2DJV1</accession>
<name>A0AAD2DJV1_9LAMI</name>
<dbReference type="AlphaFoldDB" id="A0AAD2DJV1"/>
<dbReference type="GO" id="GO:0030976">
    <property type="term" value="F:thiamine pyrophosphate binding"/>
    <property type="evidence" value="ECO:0007669"/>
    <property type="project" value="InterPro"/>
</dbReference>
<proteinExistence type="inferred from homology"/>
<dbReference type="InterPro" id="IPR012000">
    <property type="entry name" value="Thiamin_PyroP_enz_cen_dom"/>
</dbReference>
<evidence type="ECO:0000313" key="5">
    <source>
        <dbReference type="EMBL" id="CAI9754016.1"/>
    </source>
</evidence>
<dbReference type="GO" id="GO:0009097">
    <property type="term" value="P:isoleucine biosynthetic process"/>
    <property type="evidence" value="ECO:0007669"/>
    <property type="project" value="TreeGrafter"/>
</dbReference>
<dbReference type="SUPFAM" id="SSF52467">
    <property type="entry name" value="DHS-like NAD/FAD-binding domain"/>
    <property type="match status" value="1"/>
</dbReference>
<evidence type="ECO:0000259" key="4">
    <source>
        <dbReference type="Pfam" id="PF02775"/>
    </source>
</evidence>
<dbReference type="Pfam" id="PF02775">
    <property type="entry name" value="TPP_enzyme_C"/>
    <property type="match status" value="1"/>
</dbReference>
<dbReference type="InterPro" id="IPR029035">
    <property type="entry name" value="DHS-like_NAD/FAD-binding_dom"/>
</dbReference>
<dbReference type="InterPro" id="IPR045229">
    <property type="entry name" value="TPP_enz"/>
</dbReference>
<feature type="domain" description="Thiamine pyrophosphate enzyme TPP-binding" evidence="4">
    <location>
        <begin position="146"/>
        <end position="267"/>
    </location>
</feature>
<evidence type="ECO:0008006" key="7">
    <source>
        <dbReference type="Google" id="ProtNLM"/>
    </source>
</evidence>
<evidence type="ECO:0000256" key="1">
    <source>
        <dbReference type="ARBA" id="ARBA00007812"/>
    </source>
</evidence>
<dbReference type="GO" id="GO:0050660">
    <property type="term" value="F:flavin adenine dinucleotide binding"/>
    <property type="evidence" value="ECO:0007669"/>
    <property type="project" value="TreeGrafter"/>
</dbReference>
<dbReference type="PANTHER" id="PTHR18968:SF13">
    <property type="entry name" value="ACETOLACTATE SYNTHASE CATALYTIC SUBUNIT, MITOCHONDRIAL"/>
    <property type="match status" value="1"/>
</dbReference>
<keyword evidence="2" id="KW-0786">Thiamine pyrophosphate</keyword>
<dbReference type="PANTHER" id="PTHR18968">
    <property type="entry name" value="THIAMINE PYROPHOSPHATE ENZYMES"/>
    <property type="match status" value="1"/>
</dbReference>
<evidence type="ECO:0000256" key="2">
    <source>
        <dbReference type="ARBA" id="ARBA00023052"/>
    </source>
</evidence>
<feature type="domain" description="Thiamine pyrophosphate enzyme central" evidence="3">
    <location>
        <begin position="42"/>
        <end position="89"/>
    </location>
</feature>
<dbReference type="Gene3D" id="3.40.50.970">
    <property type="match status" value="1"/>
</dbReference>
<gene>
    <name evidence="5" type="ORF">FPE_LOCUS1447</name>
</gene>
<dbReference type="GO" id="GO:0000287">
    <property type="term" value="F:magnesium ion binding"/>
    <property type="evidence" value="ECO:0007669"/>
    <property type="project" value="InterPro"/>
</dbReference>
<dbReference type="Gene3D" id="3.40.50.1220">
    <property type="entry name" value="TPP-binding domain"/>
    <property type="match status" value="1"/>
</dbReference>
<sequence length="276" mass="30863">MIGTDAFQETPIVEECPLHQTKINLLCELESAYEISRWWCLNSSEELRKFVELTGFPVASTPMGLGSYPLSDEDFSLQMLGMHGTIYGSKFDIGGERKVREGKAGFFSLEAGAKEQKMNYPLSYKTFENAIPHYVIQLLDKLTNGNAVFRGYGLGLPAAIEAAVARPDAVVVDIDGDRSFIMNVQELATVRAETLPVKIMLLKNQHLGIVVQWEDRFYTSNRAHTWKSIQRVGELSSMLKFAEGCDIPAAGVTKKDDLRTAIQKMLDMPAGHTYWM</sequence>
<dbReference type="Pfam" id="PF00205">
    <property type="entry name" value="TPP_enzyme_M"/>
    <property type="match status" value="1"/>
</dbReference>
<dbReference type="GO" id="GO:0009099">
    <property type="term" value="P:L-valine biosynthetic process"/>
    <property type="evidence" value="ECO:0007669"/>
    <property type="project" value="TreeGrafter"/>
</dbReference>
<organism evidence="5 6">
    <name type="scientific">Fraxinus pennsylvanica</name>
    <dbReference type="NCBI Taxonomy" id="56036"/>
    <lineage>
        <taxon>Eukaryota</taxon>
        <taxon>Viridiplantae</taxon>
        <taxon>Streptophyta</taxon>
        <taxon>Embryophyta</taxon>
        <taxon>Tracheophyta</taxon>
        <taxon>Spermatophyta</taxon>
        <taxon>Magnoliopsida</taxon>
        <taxon>eudicotyledons</taxon>
        <taxon>Gunneridae</taxon>
        <taxon>Pentapetalae</taxon>
        <taxon>asterids</taxon>
        <taxon>lamiids</taxon>
        <taxon>Lamiales</taxon>
        <taxon>Oleaceae</taxon>
        <taxon>Oleeae</taxon>
        <taxon>Fraxinus</taxon>
    </lineage>
</organism>
<keyword evidence="6" id="KW-1185">Reference proteome</keyword>
<dbReference type="SUPFAM" id="SSF52518">
    <property type="entry name" value="Thiamin diphosphate-binding fold (THDP-binding)"/>
    <property type="match status" value="1"/>
</dbReference>
<reference evidence="5" key="1">
    <citation type="submission" date="2023-05" db="EMBL/GenBank/DDBJ databases">
        <authorList>
            <person name="Huff M."/>
        </authorList>
    </citation>
    <scope>NUCLEOTIDE SEQUENCE</scope>
</reference>
<dbReference type="InterPro" id="IPR011766">
    <property type="entry name" value="TPP_enzyme_TPP-bd"/>
</dbReference>
<dbReference type="EMBL" id="OU503036">
    <property type="protein sequence ID" value="CAI9754016.1"/>
    <property type="molecule type" value="Genomic_DNA"/>
</dbReference>
<evidence type="ECO:0000259" key="3">
    <source>
        <dbReference type="Pfam" id="PF00205"/>
    </source>
</evidence>
<dbReference type="InterPro" id="IPR029061">
    <property type="entry name" value="THDP-binding"/>
</dbReference>